<dbReference type="AlphaFoldDB" id="A0AB40DE04"/>
<name>A0AB40DE04_DROSZ</name>
<dbReference type="GeneID" id="136117116"/>
<organism evidence="1 2">
    <name type="scientific">Drosophila suzukii</name>
    <name type="common">Spotted-wing drosophila fruit fly</name>
    <dbReference type="NCBI Taxonomy" id="28584"/>
    <lineage>
        <taxon>Eukaryota</taxon>
        <taxon>Metazoa</taxon>
        <taxon>Ecdysozoa</taxon>
        <taxon>Arthropoda</taxon>
        <taxon>Hexapoda</taxon>
        <taxon>Insecta</taxon>
        <taxon>Pterygota</taxon>
        <taxon>Neoptera</taxon>
        <taxon>Endopterygota</taxon>
        <taxon>Diptera</taxon>
        <taxon>Brachycera</taxon>
        <taxon>Muscomorpha</taxon>
        <taxon>Ephydroidea</taxon>
        <taxon>Drosophilidae</taxon>
        <taxon>Drosophila</taxon>
        <taxon>Sophophora</taxon>
    </lineage>
</organism>
<gene>
    <name evidence="2" type="primary">LOC136117116</name>
</gene>
<dbReference type="Proteomes" id="UP001652628">
    <property type="component" value="Chromosome 3"/>
</dbReference>
<evidence type="ECO:0000313" key="2">
    <source>
        <dbReference type="RefSeq" id="XP_065722529.2"/>
    </source>
</evidence>
<protein>
    <submittedName>
        <fullName evidence="2">Uncharacterized protein</fullName>
    </submittedName>
</protein>
<sequence length="132" mass="15429">MNPPNRQSKRRWWFVRAGQPVAWPSSLSASPKTVRQSGKVACRCVCVCVPTQRSPRPHRRPPPTHSTNCFHYGKRKTQCRRFITLISKRRKRNVMTNRDYSRLFDFLTFDGDGVIVLIVQTMSAFPFLARRH</sequence>
<keyword evidence="1" id="KW-1185">Reference proteome</keyword>
<dbReference type="RefSeq" id="XP_065722529.2">
    <property type="nucleotide sequence ID" value="XM_065866457.2"/>
</dbReference>
<reference evidence="2" key="1">
    <citation type="submission" date="2025-08" db="UniProtKB">
        <authorList>
            <consortium name="RefSeq"/>
        </authorList>
    </citation>
    <scope>IDENTIFICATION</scope>
</reference>
<evidence type="ECO:0000313" key="1">
    <source>
        <dbReference type="Proteomes" id="UP001652628"/>
    </source>
</evidence>
<proteinExistence type="predicted"/>
<accession>A0AB40DE04</accession>